<name>A0A4S8KXA1_DENBC</name>
<organism evidence="2 3">
    <name type="scientific">Dendrothele bispora (strain CBS 962.96)</name>
    <dbReference type="NCBI Taxonomy" id="1314807"/>
    <lineage>
        <taxon>Eukaryota</taxon>
        <taxon>Fungi</taxon>
        <taxon>Dikarya</taxon>
        <taxon>Basidiomycota</taxon>
        <taxon>Agaricomycotina</taxon>
        <taxon>Agaricomycetes</taxon>
        <taxon>Agaricomycetidae</taxon>
        <taxon>Agaricales</taxon>
        <taxon>Agaricales incertae sedis</taxon>
        <taxon>Dendrothele</taxon>
    </lineage>
</organism>
<protein>
    <submittedName>
        <fullName evidence="2">Uncharacterized protein</fullName>
    </submittedName>
</protein>
<proteinExistence type="predicted"/>
<evidence type="ECO:0000256" key="1">
    <source>
        <dbReference type="SAM" id="MobiDB-lite"/>
    </source>
</evidence>
<keyword evidence="3" id="KW-1185">Reference proteome</keyword>
<dbReference type="Proteomes" id="UP000297245">
    <property type="component" value="Unassembled WGS sequence"/>
</dbReference>
<feature type="region of interest" description="Disordered" evidence="1">
    <location>
        <begin position="40"/>
        <end position="82"/>
    </location>
</feature>
<accession>A0A4S8KXA1</accession>
<sequence length="82" mass="8724">MPGLVAIYPSLIILAVGHENNKPGSMNDMSLSQSIRFASVRTSKSEDHHSESRGESQAFPAASLDNSDGVDGNEIEVVSHLS</sequence>
<dbReference type="AlphaFoldDB" id="A0A4S8KXA1"/>
<dbReference type="EMBL" id="ML179886">
    <property type="protein sequence ID" value="THU80632.1"/>
    <property type="molecule type" value="Genomic_DNA"/>
</dbReference>
<evidence type="ECO:0000313" key="2">
    <source>
        <dbReference type="EMBL" id="THU80632.1"/>
    </source>
</evidence>
<reference evidence="2 3" key="1">
    <citation type="journal article" date="2019" name="Nat. Ecol. Evol.">
        <title>Megaphylogeny resolves global patterns of mushroom evolution.</title>
        <authorList>
            <person name="Varga T."/>
            <person name="Krizsan K."/>
            <person name="Foldi C."/>
            <person name="Dima B."/>
            <person name="Sanchez-Garcia M."/>
            <person name="Sanchez-Ramirez S."/>
            <person name="Szollosi G.J."/>
            <person name="Szarkandi J.G."/>
            <person name="Papp V."/>
            <person name="Albert L."/>
            <person name="Andreopoulos W."/>
            <person name="Angelini C."/>
            <person name="Antonin V."/>
            <person name="Barry K.W."/>
            <person name="Bougher N.L."/>
            <person name="Buchanan P."/>
            <person name="Buyck B."/>
            <person name="Bense V."/>
            <person name="Catcheside P."/>
            <person name="Chovatia M."/>
            <person name="Cooper J."/>
            <person name="Damon W."/>
            <person name="Desjardin D."/>
            <person name="Finy P."/>
            <person name="Geml J."/>
            <person name="Haridas S."/>
            <person name="Hughes K."/>
            <person name="Justo A."/>
            <person name="Karasinski D."/>
            <person name="Kautmanova I."/>
            <person name="Kiss B."/>
            <person name="Kocsube S."/>
            <person name="Kotiranta H."/>
            <person name="LaButti K.M."/>
            <person name="Lechner B.E."/>
            <person name="Liimatainen K."/>
            <person name="Lipzen A."/>
            <person name="Lukacs Z."/>
            <person name="Mihaltcheva S."/>
            <person name="Morgado L.N."/>
            <person name="Niskanen T."/>
            <person name="Noordeloos M.E."/>
            <person name="Ohm R.A."/>
            <person name="Ortiz-Santana B."/>
            <person name="Ovrebo C."/>
            <person name="Racz N."/>
            <person name="Riley R."/>
            <person name="Savchenko A."/>
            <person name="Shiryaev A."/>
            <person name="Soop K."/>
            <person name="Spirin V."/>
            <person name="Szebenyi C."/>
            <person name="Tomsovsky M."/>
            <person name="Tulloss R.E."/>
            <person name="Uehling J."/>
            <person name="Grigoriev I.V."/>
            <person name="Vagvolgyi C."/>
            <person name="Papp T."/>
            <person name="Martin F.M."/>
            <person name="Miettinen O."/>
            <person name="Hibbett D.S."/>
            <person name="Nagy L.G."/>
        </authorList>
    </citation>
    <scope>NUCLEOTIDE SEQUENCE [LARGE SCALE GENOMIC DNA]</scope>
    <source>
        <strain evidence="2 3">CBS 962.96</strain>
    </source>
</reference>
<evidence type="ECO:0000313" key="3">
    <source>
        <dbReference type="Proteomes" id="UP000297245"/>
    </source>
</evidence>
<gene>
    <name evidence="2" type="ORF">K435DRAFT_874184</name>
</gene>
<feature type="compositionally biased region" description="Basic and acidic residues" evidence="1">
    <location>
        <begin position="43"/>
        <end position="54"/>
    </location>
</feature>